<dbReference type="SUPFAM" id="SSF52540">
    <property type="entry name" value="P-loop containing nucleoside triphosphate hydrolases"/>
    <property type="match status" value="1"/>
</dbReference>
<evidence type="ECO:0000313" key="9">
    <source>
        <dbReference type="Proteomes" id="UP000198287"/>
    </source>
</evidence>
<dbReference type="OMA" id="KMTMLYK"/>
<dbReference type="InterPro" id="IPR007696">
    <property type="entry name" value="DNA_mismatch_repair_MutS_core"/>
</dbReference>
<dbReference type="Gene3D" id="3.30.420.110">
    <property type="entry name" value="MutS, connector domain"/>
    <property type="match status" value="1"/>
</dbReference>
<dbReference type="Pfam" id="PF05188">
    <property type="entry name" value="MutS_II"/>
    <property type="match status" value="1"/>
</dbReference>
<dbReference type="AlphaFoldDB" id="A0A226EHJ0"/>
<evidence type="ECO:0000256" key="6">
    <source>
        <dbReference type="SAM" id="MobiDB-lite"/>
    </source>
</evidence>
<feature type="compositionally biased region" description="Acidic residues" evidence="6">
    <location>
        <begin position="862"/>
        <end position="872"/>
    </location>
</feature>
<dbReference type="InterPro" id="IPR036678">
    <property type="entry name" value="MutS_con_dom_sf"/>
</dbReference>
<dbReference type="GO" id="GO:0140664">
    <property type="term" value="F:ATP-dependent DNA damage sensor activity"/>
    <property type="evidence" value="ECO:0007669"/>
    <property type="project" value="InterPro"/>
</dbReference>
<keyword evidence="9" id="KW-1185">Reference proteome</keyword>
<dbReference type="PIRSF" id="PIRSF005813">
    <property type="entry name" value="MSH2"/>
    <property type="match status" value="1"/>
</dbReference>
<gene>
    <name evidence="8" type="ORF">Fcan01_07193</name>
</gene>
<dbReference type="Proteomes" id="UP000198287">
    <property type="component" value="Unassembled WGS sequence"/>
</dbReference>
<dbReference type="GO" id="GO:0005634">
    <property type="term" value="C:nucleus"/>
    <property type="evidence" value="ECO:0007669"/>
    <property type="project" value="TreeGrafter"/>
</dbReference>
<keyword evidence="4" id="KW-0238">DNA-binding</keyword>
<dbReference type="PANTHER" id="PTHR11361:SF21">
    <property type="entry name" value="MUTS PROTEIN HOMOLOG 4"/>
    <property type="match status" value="1"/>
</dbReference>
<dbReference type="InterPro" id="IPR045076">
    <property type="entry name" value="MutS"/>
</dbReference>
<dbReference type="InterPro" id="IPR027417">
    <property type="entry name" value="P-loop_NTPase"/>
</dbReference>
<evidence type="ECO:0000259" key="7">
    <source>
        <dbReference type="PROSITE" id="PS00486"/>
    </source>
</evidence>
<dbReference type="Gene3D" id="3.40.50.300">
    <property type="entry name" value="P-loop containing nucleotide triphosphate hydrolases"/>
    <property type="match status" value="1"/>
</dbReference>
<keyword evidence="2" id="KW-0547">Nucleotide-binding</keyword>
<dbReference type="STRING" id="158441.A0A226EHJ0"/>
<dbReference type="InterPro" id="IPR000432">
    <property type="entry name" value="DNA_mismatch_repair_MutS_C"/>
</dbReference>
<dbReference type="PROSITE" id="PS00486">
    <property type="entry name" value="DNA_MISMATCH_REPAIR_2"/>
    <property type="match status" value="1"/>
</dbReference>
<dbReference type="SUPFAM" id="SSF53150">
    <property type="entry name" value="DNA repair protein MutS, domain II"/>
    <property type="match status" value="1"/>
</dbReference>
<reference evidence="8 9" key="1">
    <citation type="submission" date="2015-12" db="EMBL/GenBank/DDBJ databases">
        <title>The genome of Folsomia candida.</title>
        <authorList>
            <person name="Faddeeva A."/>
            <person name="Derks M.F."/>
            <person name="Anvar Y."/>
            <person name="Smit S."/>
            <person name="Van Straalen N."/>
            <person name="Roelofs D."/>
        </authorList>
    </citation>
    <scope>NUCLEOTIDE SEQUENCE [LARGE SCALE GENOMIC DNA]</scope>
    <source>
        <strain evidence="8 9">VU population</strain>
        <tissue evidence="8">Whole body</tissue>
    </source>
</reference>
<protein>
    <submittedName>
        <fullName evidence="8">MutS protein 4</fullName>
    </submittedName>
</protein>
<dbReference type="InterPro" id="IPR007860">
    <property type="entry name" value="DNA_mmatch_repair_MutS_con_dom"/>
</dbReference>
<evidence type="ECO:0000256" key="3">
    <source>
        <dbReference type="ARBA" id="ARBA00022840"/>
    </source>
</evidence>
<comment type="similarity">
    <text evidence="1">Belongs to the DNA mismatch repair MutS family.</text>
</comment>
<dbReference type="EMBL" id="LNIX01000003">
    <property type="protein sequence ID" value="OXA57163.1"/>
    <property type="molecule type" value="Genomic_DNA"/>
</dbReference>
<organism evidence="8 9">
    <name type="scientific">Folsomia candida</name>
    <name type="common">Springtail</name>
    <dbReference type="NCBI Taxonomy" id="158441"/>
    <lineage>
        <taxon>Eukaryota</taxon>
        <taxon>Metazoa</taxon>
        <taxon>Ecdysozoa</taxon>
        <taxon>Arthropoda</taxon>
        <taxon>Hexapoda</taxon>
        <taxon>Collembola</taxon>
        <taxon>Entomobryomorpha</taxon>
        <taxon>Isotomoidea</taxon>
        <taxon>Isotomidae</taxon>
        <taxon>Proisotominae</taxon>
        <taxon>Folsomia</taxon>
    </lineage>
</organism>
<dbReference type="InterPro" id="IPR036187">
    <property type="entry name" value="DNA_mismatch_repair_MutS_sf"/>
</dbReference>
<feature type="compositionally biased region" description="Polar residues" evidence="6">
    <location>
        <begin position="837"/>
        <end position="853"/>
    </location>
</feature>
<feature type="region of interest" description="Disordered" evidence="6">
    <location>
        <begin position="837"/>
        <end position="872"/>
    </location>
</feature>
<dbReference type="FunFam" id="3.30.420.110:FF:000003">
    <property type="entry name" value="mutS protein homolog 4"/>
    <property type="match status" value="1"/>
</dbReference>
<keyword evidence="3" id="KW-0067">ATP-binding</keyword>
<sequence>MTTIISTPTRTHSSVPLPSVSRSSVTKTLVESVDENTVVAIVEGSGQARGEMGMACINLRTSHLILCQFADTQSYHRVISKLNIFRPHQILMPATCCEKTGTASQLFKALKAEVSDIEIVPILRKTFSEGRGLQRIKQLVVDKFSSVVQVVTQKYYCLAAAAALIKYIELAQSIVFASKSMRVEFQGSDKTCMIDSKTAQNLELLTNNSKAMSSHSVHGILSNCRTPGGARLLRMDILQPPCDIKFIQQRLDCVDELLDSRDVLCGLENILSRIPLDIEHVISTLIQIPKSENSRVTEQRINFVIALKHTLELLPALIATLGSTTNIVFQKIRDELRAPIFQSILEKIQRVINEEVQVQKGLVNSRRQRCFAVKAEINPILDISRKAYCEIVEDMNQHVTELSNKHNLALRLGENIRRSYYIQLILPGRGDRVPDLPNTFLQVKKYRNVINFTTECLLSFDHRVTEIRKEIEKFSAIVVTDLVTQIREDISSIYNISEAMAQLDVLYALSKYSLTTLRCVRPRFSTKATAIINGRHPVLELVKSEEPVPSNTFLSEDVNFAIITGPNMSGKTTYLKQVATLQVLAQIGTFVPAEAATFRIAKNIFSRLGTGDNIEDNASSFAMEMCEMKYIIDNIDHNSLVIIDELGRGTSVEEGTSISVAIAEHLLQTRSFVLFATHYMFLTKLESAYANVLNYTMETQEWKLQPGSAIVNENEDDSSNTMENCKLKYTHVIKRGVPEVEYYGLKLAVLSSYPMPIIKDALQIARYINNERNPEDVNVTNEEEREKALYLLGSQLNIACEMANTISQEELLDYFITLKKEFLTTFGTLDDIPADNVSDTSSSYEIPDATSTAPHLLIDSNSDQEEEESTAI</sequence>
<comment type="caution">
    <text evidence="8">The sequence shown here is derived from an EMBL/GenBank/DDBJ whole genome shotgun (WGS) entry which is preliminary data.</text>
</comment>
<dbReference type="OrthoDB" id="10252754at2759"/>
<dbReference type="SMART" id="SM00533">
    <property type="entry name" value="MUTSd"/>
    <property type="match status" value="1"/>
</dbReference>
<dbReference type="GO" id="GO:0005524">
    <property type="term" value="F:ATP binding"/>
    <property type="evidence" value="ECO:0007669"/>
    <property type="project" value="UniProtKB-KW"/>
</dbReference>
<evidence type="ECO:0000256" key="2">
    <source>
        <dbReference type="ARBA" id="ARBA00022741"/>
    </source>
</evidence>
<evidence type="ECO:0000256" key="5">
    <source>
        <dbReference type="ARBA" id="ARBA00023254"/>
    </source>
</evidence>
<dbReference type="Gene3D" id="1.10.1420.10">
    <property type="match status" value="2"/>
</dbReference>
<dbReference type="Pfam" id="PF05192">
    <property type="entry name" value="MutS_III"/>
    <property type="match status" value="1"/>
</dbReference>
<dbReference type="GO" id="GO:0007131">
    <property type="term" value="P:reciprocal meiotic recombination"/>
    <property type="evidence" value="ECO:0007669"/>
    <property type="project" value="TreeGrafter"/>
</dbReference>
<evidence type="ECO:0000256" key="4">
    <source>
        <dbReference type="ARBA" id="ARBA00023125"/>
    </source>
</evidence>
<keyword evidence="5" id="KW-0469">Meiosis</keyword>
<dbReference type="PANTHER" id="PTHR11361">
    <property type="entry name" value="DNA MISMATCH REPAIR PROTEIN MUTS FAMILY MEMBER"/>
    <property type="match status" value="1"/>
</dbReference>
<proteinExistence type="inferred from homology"/>
<dbReference type="GO" id="GO:0030983">
    <property type="term" value="F:mismatched DNA binding"/>
    <property type="evidence" value="ECO:0007669"/>
    <property type="project" value="InterPro"/>
</dbReference>
<dbReference type="SMART" id="SM00534">
    <property type="entry name" value="MUTSac"/>
    <property type="match status" value="1"/>
</dbReference>
<dbReference type="FunFam" id="3.40.50.300:FF:000870">
    <property type="entry name" value="MutS protein homolog 4"/>
    <property type="match status" value="1"/>
</dbReference>
<dbReference type="Pfam" id="PF00488">
    <property type="entry name" value="MutS_V"/>
    <property type="match status" value="1"/>
</dbReference>
<dbReference type="InterPro" id="IPR011184">
    <property type="entry name" value="DNA_mismatch_repair_Msh2"/>
</dbReference>
<dbReference type="SUPFAM" id="SSF48334">
    <property type="entry name" value="DNA repair protein MutS, domain III"/>
    <property type="match status" value="1"/>
</dbReference>
<accession>A0A226EHJ0</accession>
<feature type="domain" description="DNA mismatch repair proteins mutS family" evidence="7">
    <location>
        <begin position="639"/>
        <end position="655"/>
    </location>
</feature>
<evidence type="ECO:0000313" key="8">
    <source>
        <dbReference type="EMBL" id="OXA57163.1"/>
    </source>
</evidence>
<name>A0A226EHJ0_FOLCA</name>
<dbReference type="GO" id="GO:0006298">
    <property type="term" value="P:mismatch repair"/>
    <property type="evidence" value="ECO:0007669"/>
    <property type="project" value="InterPro"/>
</dbReference>
<evidence type="ECO:0000256" key="1">
    <source>
        <dbReference type="ARBA" id="ARBA00006271"/>
    </source>
</evidence>